<sequence length="88" mass="9718">MTRSHYQDADKVKLRTTGELVSGGGLSGAIMTLLYVIIGIAFWSLVGFGLDKLFGTTWIVWVGALIGAFGGFYLVYYYMSQSNSDHKR</sequence>
<protein>
    <recommendedName>
        <fullName evidence="4">AtpZ/AtpI family protein</fullName>
    </recommendedName>
</protein>
<name>A0A7H2BFV6_9MICC</name>
<organism evidence="2 3">
    <name type="scientific">Rothia terrae</name>
    <dbReference type="NCBI Taxonomy" id="396015"/>
    <lineage>
        <taxon>Bacteria</taxon>
        <taxon>Bacillati</taxon>
        <taxon>Actinomycetota</taxon>
        <taxon>Actinomycetes</taxon>
        <taxon>Micrococcales</taxon>
        <taxon>Micrococcaceae</taxon>
        <taxon>Rothia</taxon>
    </lineage>
</organism>
<dbReference type="Proteomes" id="UP000516404">
    <property type="component" value="Chromosome"/>
</dbReference>
<keyword evidence="3" id="KW-1185">Reference proteome</keyword>
<gene>
    <name evidence="2" type="ORF">IDM49_04640</name>
</gene>
<dbReference type="RefSeq" id="WP_190725194.1">
    <property type="nucleotide sequence ID" value="NZ_CP061539.1"/>
</dbReference>
<keyword evidence="1" id="KW-0472">Membrane</keyword>
<evidence type="ECO:0000313" key="3">
    <source>
        <dbReference type="Proteomes" id="UP000516404"/>
    </source>
</evidence>
<dbReference type="KEGG" id="rter:IDM49_04640"/>
<dbReference type="GeneID" id="96623513"/>
<evidence type="ECO:0008006" key="4">
    <source>
        <dbReference type="Google" id="ProtNLM"/>
    </source>
</evidence>
<feature type="transmembrane region" description="Helical" evidence="1">
    <location>
        <begin position="58"/>
        <end position="79"/>
    </location>
</feature>
<proteinExistence type="predicted"/>
<accession>A0A7H2BFV6</accession>
<reference evidence="2 3" key="1">
    <citation type="submission" date="2020-09" db="EMBL/GenBank/DDBJ databases">
        <title>Investigation of environmental microbes.</title>
        <authorList>
            <person name="Ou Y."/>
            <person name="Kang Q."/>
        </authorList>
    </citation>
    <scope>NUCLEOTIDE SEQUENCE [LARGE SCALE GENOMIC DNA]</scope>
    <source>
        <strain evidence="2 3">KJZ-14</strain>
    </source>
</reference>
<evidence type="ECO:0000256" key="1">
    <source>
        <dbReference type="SAM" id="Phobius"/>
    </source>
</evidence>
<evidence type="ECO:0000313" key="2">
    <source>
        <dbReference type="EMBL" id="QNV38552.1"/>
    </source>
</evidence>
<dbReference type="AlphaFoldDB" id="A0A7H2BFV6"/>
<feature type="transmembrane region" description="Helical" evidence="1">
    <location>
        <begin position="20"/>
        <end position="46"/>
    </location>
</feature>
<keyword evidence="1" id="KW-0812">Transmembrane</keyword>
<dbReference type="EMBL" id="CP061539">
    <property type="protein sequence ID" value="QNV38552.1"/>
    <property type="molecule type" value="Genomic_DNA"/>
</dbReference>
<keyword evidence="1" id="KW-1133">Transmembrane helix</keyword>